<evidence type="ECO:0000313" key="2">
    <source>
        <dbReference type="Proteomes" id="UP001234989"/>
    </source>
</evidence>
<reference evidence="1" key="1">
    <citation type="submission" date="2023-08" db="EMBL/GenBank/DDBJ databases">
        <title>A de novo genome assembly of Solanum verrucosum Schlechtendal, a Mexican diploid species geographically isolated from the other diploid A-genome species in potato relatives.</title>
        <authorList>
            <person name="Hosaka K."/>
        </authorList>
    </citation>
    <scope>NUCLEOTIDE SEQUENCE</scope>
    <source>
        <tissue evidence="1">Young leaves</tissue>
    </source>
</reference>
<organism evidence="1 2">
    <name type="scientific">Solanum verrucosum</name>
    <dbReference type="NCBI Taxonomy" id="315347"/>
    <lineage>
        <taxon>Eukaryota</taxon>
        <taxon>Viridiplantae</taxon>
        <taxon>Streptophyta</taxon>
        <taxon>Embryophyta</taxon>
        <taxon>Tracheophyta</taxon>
        <taxon>Spermatophyta</taxon>
        <taxon>Magnoliopsida</taxon>
        <taxon>eudicotyledons</taxon>
        <taxon>Gunneridae</taxon>
        <taxon>Pentapetalae</taxon>
        <taxon>asterids</taxon>
        <taxon>lamiids</taxon>
        <taxon>Solanales</taxon>
        <taxon>Solanaceae</taxon>
        <taxon>Solanoideae</taxon>
        <taxon>Solaneae</taxon>
        <taxon>Solanum</taxon>
    </lineage>
</organism>
<keyword evidence="2" id="KW-1185">Reference proteome</keyword>
<protein>
    <submittedName>
        <fullName evidence="1">Uncharacterized protein</fullName>
    </submittedName>
</protein>
<accession>A0AAF0UP63</accession>
<proteinExistence type="predicted"/>
<evidence type="ECO:0000313" key="1">
    <source>
        <dbReference type="EMBL" id="WMV49782.1"/>
    </source>
</evidence>
<sequence>MEVAPELIPSLEGRAPIEARSMTFTHILRFAISILPLEDVHNIVTVVDTTNNSIPFFEGNPINAEPILEGLSPASTASIEAIPMVKTYGPWIERRSVLVNRSSCQRLVVNHGPPARAVV</sequence>
<gene>
    <name evidence="1" type="ORF">MTR67_043167</name>
</gene>
<dbReference type="Proteomes" id="UP001234989">
    <property type="component" value="Chromosome 10"/>
</dbReference>
<name>A0AAF0UP63_SOLVR</name>
<dbReference type="AlphaFoldDB" id="A0AAF0UP63"/>
<dbReference type="EMBL" id="CP133621">
    <property type="protein sequence ID" value="WMV49782.1"/>
    <property type="molecule type" value="Genomic_DNA"/>
</dbReference>